<evidence type="ECO:0000313" key="3">
    <source>
        <dbReference type="Proteomes" id="UP000291022"/>
    </source>
</evidence>
<evidence type="ECO:0000313" key="2">
    <source>
        <dbReference type="Ensembl" id="ENSUAMP00000003006.1"/>
    </source>
</evidence>
<dbReference type="InterPro" id="IPR039231">
    <property type="entry name" value="TPGS2"/>
</dbReference>
<keyword evidence="1" id="KW-0472">Membrane</keyword>
<dbReference type="Ensembl" id="ENSUAMT00000003433.1">
    <property type="protein sequence ID" value="ENSUAMP00000003006.1"/>
    <property type="gene ID" value="ENSUAMG00000002757.1"/>
</dbReference>
<reference evidence="2" key="3">
    <citation type="submission" date="2025-09" db="UniProtKB">
        <authorList>
            <consortium name="Ensembl"/>
        </authorList>
    </citation>
    <scope>IDENTIFICATION</scope>
</reference>
<name>A0A452QE93_URSAM</name>
<reference evidence="2" key="2">
    <citation type="submission" date="2025-08" db="UniProtKB">
        <authorList>
            <consortium name="Ensembl"/>
        </authorList>
    </citation>
    <scope>IDENTIFICATION</scope>
</reference>
<protein>
    <submittedName>
        <fullName evidence="2">Uncharacterized protein</fullName>
    </submittedName>
</protein>
<sequence length="82" mass="9401">MEETMPSGYSKPHLENLSLAITCILESFPGVTEVPIKEKPPAEHHLISSWEQKRKTESSCLLSWMLLYVTFTFTDLICIFLL</sequence>
<dbReference type="Proteomes" id="UP000291022">
    <property type="component" value="Unassembled WGS sequence"/>
</dbReference>
<keyword evidence="3" id="KW-1185">Reference proteome</keyword>
<proteinExistence type="predicted"/>
<evidence type="ECO:0000256" key="1">
    <source>
        <dbReference type="SAM" id="Phobius"/>
    </source>
</evidence>
<dbReference type="AlphaFoldDB" id="A0A452QE93"/>
<dbReference type="GeneTree" id="ENSGT00960000192355"/>
<dbReference type="STRING" id="9643.ENSUAMP00000003006"/>
<keyword evidence="1" id="KW-1133">Transmembrane helix</keyword>
<dbReference type="PANTHER" id="PTHR31854:SF2">
    <property type="entry name" value="TUBULIN POLYGLUTAMYLASE COMPLEX SUBUNIT 2"/>
    <property type="match status" value="1"/>
</dbReference>
<dbReference type="PANTHER" id="PTHR31854">
    <property type="entry name" value="TUBULIN POLYGLUTAMYLASE COMPLEX SUBUNIT 2"/>
    <property type="match status" value="1"/>
</dbReference>
<feature type="transmembrane region" description="Helical" evidence="1">
    <location>
        <begin position="61"/>
        <end position="81"/>
    </location>
</feature>
<organism evidence="2 3">
    <name type="scientific">Ursus americanus</name>
    <name type="common">American black bear</name>
    <name type="synonym">Euarctos americanus</name>
    <dbReference type="NCBI Taxonomy" id="9643"/>
    <lineage>
        <taxon>Eukaryota</taxon>
        <taxon>Metazoa</taxon>
        <taxon>Chordata</taxon>
        <taxon>Craniata</taxon>
        <taxon>Vertebrata</taxon>
        <taxon>Euteleostomi</taxon>
        <taxon>Mammalia</taxon>
        <taxon>Eutheria</taxon>
        <taxon>Laurasiatheria</taxon>
        <taxon>Carnivora</taxon>
        <taxon>Caniformia</taxon>
        <taxon>Ursidae</taxon>
        <taxon>Ursus</taxon>
    </lineage>
</organism>
<keyword evidence="1" id="KW-0812">Transmembrane</keyword>
<reference evidence="3" key="1">
    <citation type="submission" date="2016-06" db="EMBL/GenBank/DDBJ databases">
        <title>De novo assembly and RNA-Seq shows season-dependent expression and editing in black bear kidneys.</title>
        <authorList>
            <person name="Korstanje R."/>
            <person name="Srivastava A."/>
            <person name="Sarsani V.K."/>
            <person name="Sheehan S.M."/>
            <person name="Seger R.L."/>
            <person name="Barter M.E."/>
            <person name="Lindqvist C."/>
            <person name="Brody L.C."/>
            <person name="Mullikin J.C."/>
        </authorList>
    </citation>
    <scope>NUCLEOTIDE SEQUENCE [LARGE SCALE GENOMIC DNA]</scope>
</reference>
<accession>A0A452QE93</accession>